<evidence type="ECO:0000313" key="1">
    <source>
        <dbReference type="EMBL" id="RGE59221.1"/>
    </source>
</evidence>
<name>A0A3E3I367_9FIRM</name>
<keyword evidence="2" id="KW-1185">Reference proteome</keyword>
<dbReference type="EMBL" id="QVLV01000009">
    <property type="protein sequence ID" value="RGE59221.1"/>
    <property type="molecule type" value="Genomic_DNA"/>
</dbReference>
<sequence length="202" mass="23029">MYCILVTGIPASGKSTMAEFLAERLRLPMLSKDKIKEILFDDVGFASRSEKVALGISAMNILYYTARQLMKCGRPFILENNFENISREGILFLLQKYSYHAVTVVLTGNYEIIYQRFLARNESPDRHRGHVVNDCYPEKEGKSCPAPVLSYENFCDGIRERGMDSFCADGPRIVVDTTDFSLVDREAILEEIIEYGKEFSHD</sequence>
<dbReference type="Proteomes" id="UP000260812">
    <property type="component" value="Unassembled WGS sequence"/>
</dbReference>
<dbReference type="SUPFAM" id="SSF52540">
    <property type="entry name" value="P-loop containing nucleoside triphosphate hydrolases"/>
    <property type="match status" value="1"/>
</dbReference>
<evidence type="ECO:0000313" key="2">
    <source>
        <dbReference type="Proteomes" id="UP000260812"/>
    </source>
</evidence>
<comment type="caution">
    <text evidence="1">The sequence shown here is derived from an EMBL/GenBank/DDBJ whole genome shotgun (WGS) entry which is preliminary data.</text>
</comment>
<dbReference type="Gene3D" id="3.40.50.300">
    <property type="entry name" value="P-loop containing nucleotide triphosphate hydrolases"/>
    <property type="match status" value="1"/>
</dbReference>
<dbReference type="InterPro" id="IPR027417">
    <property type="entry name" value="P-loop_NTPase"/>
</dbReference>
<accession>A0A3E3I367</accession>
<dbReference type="AlphaFoldDB" id="A0A3E3I367"/>
<proteinExistence type="predicted"/>
<gene>
    <name evidence="1" type="ORF">DXC51_14720</name>
</gene>
<dbReference type="Pfam" id="PF13671">
    <property type="entry name" value="AAA_33"/>
    <property type="match status" value="1"/>
</dbReference>
<protein>
    <submittedName>
        <fullName evidence="1">Uncharacterized protein</fullName>
    </submittedName>
</protein>
<reference evidence="1" key="1">
    <citation type="submission" date="2018-08" db="EMBL/GenBank/DDBJ databases">
        <title>A genome reference for cultivated species of the human gut microbiota.</title>
        <authorList>
            <person name="Zou Y."/>
            <person name="Xue W."/>
            <person name="Luo G."/>
        </authorList>
    </citation>
    <scope>NUCLEOTIDE SEQUENCE [LARGE SCALE GENOMIC DNA]</scope>
    <source>
        <strain evidence="1">TF05-5AC</strain>
    </source>
</reference>
<dbReference type="RefSeq" id="WP_117544831.1">
    <property type="nucleotide sequence ID" value="NZ_QVLV01000009.1"/>
</dbReference>
<organism evidence="1 2">
    <name type="scientific">Eisenbergiella massiliensis</name>
    <dbReference type="NCBI Taxonomy" id="1720294"/>
    <lineage>
        <taxon>Bacteria</taxon>
        <taxon>Bacillati</taxon>
        <taxon>Bacillota</taxon>
        <taxon>Clostridia</taxon>
        <taxon>Lachnospirales</taxon>
        <taxon>Lachnospiraceae</taxon>
        <taxon>Eisenbergiella</taxon>
    </lineage>
</organism>
<dbReference type="GeneID" id="97988085"/>